<dbReference type="EMBL" id="BAABUK010000039">
    <property type="protein sequence ID" value="GAA5817233.1"/>
    <property type="molecule type" value="Genomic_DNA"/>
</dbReference>
<proteinExistence type="predicted"/>
<dbReference type="Proteomes" id="UP001473302">
    <property type="component" value="Unassembled WGS sequence"/>
</dbReference>
<evidence type="ECO:0000313" key="1">
    <source>
        <dbReference type="EMBL" id="GAA5817233.1"/>
    </source>
</evidence>
<sequence length="212" mass="24281">MSLFIFLREDGDGNITNEDGTEAMDFEIEGNPYNLNKLTVFEEYQKNKPLGTAVQKLKLQFDEDIWNPLYEQLRILLDAAELSSLRIFTKNIETSGKSIVSNFDESDIGQNSESSINTNPVSIDDTFDYDNLNTIYIFLCSLYYKKVAYNSKEQEQDFSDTDKLQLRNISILSATNNIRKKTLIYGANLLLNGYSFGSSEQTMLRQVIIKLQ</sequence>
<organism evidence="1 2">
    <name type="scientific">Mucor flavus</name>
    <dbReference type="NCBI Taxonomy" id="439312"/>
    <lineage>
        <taxon>Eukaryota</taxon>
        <taxon>Fungi</taxon>
        <taxon>Fungi incertae sedis</taxon>
        <taxon>Mucoromycota</taxon>
        <taxon>Mucoromycotina</taxon>
        <taxon>Mucoromycetes</taxon>
        <taxon>Mucorales</taxon>
        <taxon>Mucorineae</taxon>
        <taxon>Mucoraceae</taxon>
        <taxon>Mucor</taxon>
    </lineage>
</organism>
<reference evidence="1 2" key="1">
    <citation type="submission" date="2024-04" db="EMBL/GenBank/DDBJ databases">
        <title>genome sequences of Mucor flavus KT1a and Helicostylum pulchrum KT1b strains isolated from the surface of a dry-aged beef.</title>
        <authorList>
            <person name="Toyotome T."/>
            <person name="Hosono M."/>
            <person name="Torimaru M."/>
            <person name="Fukuda K."/>
            <person name="Mikami N."/>
        </authorList>
    </citation>
    <scope>NUCLEOTIDE SEQUENCE [LARGE SCALE GENOMIC DNA]</scope>
    <source>
        <strain evidence="1 2">KT1a</strain>
    </source>
</reference>
<comment type="caution">
    <text evidence="1">The sequence shown here is derived from an EMBL/GenBank/DDBJ whole genome shotgun (WGS) entry which is preliminary data.</text>
</comment>
<protein>
    <submittedName>
        <fullName evidence="1">Uncharacterized protein</fullName>
    </submittedName>
</protein>
<name>A0ABP9ZDN7_9FUNG</name>
<evidence type="ECO:0000313" key="2">
    <source>
        <dbReference type="Proteomes" id="UP001473302"/>
    </source>
</evidence>
<accession>A0ABP9ZDN7</accession>
<keyword evidence="2" id="KW-1185">Reference proteome</keyword>
<gene>
    <name evidence="1" type="ORF">MFLAVUS_010776</name>
</gene>